<dbReference type="EMBL" id="JANPWB010000009">
    <property type="protein sequence ID" value="KAJ1152741.1"/>
    <property type="molecule type" value="Genomic_DNA"/>
</dbReference>
<comment type="caution">
    <text evidence="2">The sequence shown here is derived from an EMBL/GenBank/DDBJ whole genome shotgun (WGS) entry which is preliminary data.</text>
</comment>
<feature type="region of interest" description="Disordered" evidence="1">
    <location>
        <begin position="33"/>
        <end position="70"/>
    </location>
</feature>
<evidence type="ECO:0000256" key="1">
    <source>
        <dbReference type="SAM" id="MobiDB-lite"/>
    </source>
</evidence>
<proteinExistence type="predicted"/>
<organism evidence="2 3">
    <name type="scientific">Pleurodeles waltl</name>
    <name type="common">Iberian ribbed newt</name>
    <dbReference type="NCBI Taxonomy" id="8319"/>
    <lineage>
        <taxon>Eukaryota</taxon>
        <taxon>Metazoa</taxon>
        <taxon>Chordata</taxon>
        <taxon>Craniata</taxon>
        <taxon>Vertebrata</taxon>
        <taxon>Euteleostomi</taxon>
        <taxon>Amphibia</taxon>
        <taxon>Batrachia</taxon>
        <taxon>Caudata</taxon>
        <taxon>Salamandroidea</taxon>
        <taxon>Salamandridae</taxon>
        <taxon>Pleurodelinae</taxon>
        <taxon>Pleurodeles</taxon>
    </lineage>
</organism>
<evidence type="ECO:0000313" key="3">
    <source>
        <dbReference type="Proteomes" id="UP001066276"/>
    </source>
</evidence>
<gene>
    <name evidence="2" type="ORF">NDU88_005516</name>
</gene>
<dbReference type="Proteomes" id="UP001066276">
    <property type="component" value="Chromosome 5"/>
</dbReference>
<evidence type="ECO:0000313" key="2">
    <source>
        <dbReference type="EMBL" id="KAJ1152741.1"/>
    </source>
</evidence>
<reference evidence="2" key="1">
    <citation type="journal article" date="2022" name="bioRxiv">
        <title>Sequencing and chromosome-scale assembly of the giantPleurodeles waltlgenome.</title>
        <authorList>
            <person name="Brown T."/>
            <person name="Elewa A."/>
            <person name="Iarovenko S."/>
            <person name="Subramanian E."/>
            <person name="Araus A.J."/>
            <person name="Petzold A."/>
            <person name="Susuki M."/>
            <person name="Suzuki K.-i.T."/>
            <person name="Hayashi T."/>
            <person name="Toyoda A."/>
            <person name="Oliveira C."/>
            <person name="Osipova E."/>
            <person name="Leigh N.D."/>
            <person name="Simon A."/>
            <person name="Yun M.H."/>
        </authorList>
    </citation>
    <scope>NUCLEOTIDE SEQUENCE</scope>
    <source>
        <strain evidence="2">20211129_DDA</strain>
        <tissue evidence="2">Liver</tissue>
    </source>
</reference>
<accession>A0AAV7RMB9</accession>
<dbReference type="AlphaFoldDB" id="A0AAV7RMB9"/>
<name>A0AAV7RMB9_PLEWA</name>
<protein>
    <submittedName>
        <fullName evidence="2">Uncharacterized protein</fullName>
    </submittedName>
</protein>
<keyword evidence="3" id="KW-1185">Reference proteome</keyword>
<sequence length="70" mass="8249">MDRCGPWRWPARREQWLQTMPWITQWERWKQRSRKAASNHPVGQRGGLRLLAGKGPHMQQAVPHVASRPV</sequence>